<comment type="caution">
    <text evidence="7">The sequence shown here is derived from an EMBL/GenBank/DDBJ whole genome shotgun (WGS) entry which is preliminary data.</text>
</comment>
<keyword evidence="8" id="KW-1185">Reference proteome</keyword>
<name>A0A9W9I355_9EURO</name>
<evidence type="ECO:0000256" key="5">
    <source>
        <dbReference type="ARBA" id="ARBA00023136"/>
    </source>
</evidence>
<evidence type="ECO:0000256" key="1">
    <source>
        <dbReference type="ARBA" id="ARBA00004141"/>
    </source>
</evidence>
<evidence type="ECO:0000256" key="4">
    <source>
        <dbReference type="ARBA" id="ARBA00022989"/>
    </source>
</evidence>
<evidence type="ECO:0000313" key="7">
    <source>
        <dbReference type="EMBL" id="KAJ5161760.1"/>
    </source>
</evidence>
<feature type="transmembrane region" description="Helical" evidence="6">
    <location>
        <begin position="131"/>
        <end position="154"/>
    </location>
</feature>
<dbReference type="EMBL" id="JAPQKO010000005">
    <property type="protein sequence ID" value="KAJ5161760.1"/>
    <property type="molecule type" value="Genomic_DNA"/>
</dbReference>
<feature type="transmembrane region" description="Helical" evidence="6">
    <location>
        <begin position="55"/>
        <end position="77"/>
    </location>
</feature>
<protein>
    <submittedName>
        <fullName evidence="7">Uncharacterized protein</fullName>
    </submittedName>
</protein>
<dbReference type="Proteomes" id="UP001146351">
    <property type="component" value="Unassembled WGS sequence"/>
</dbReference>
<dbReference type="AlphaFoldDB" id="A0A9W9I355"/>
<feature type="transmembrane region" description="Helical" evidence="6">
    <location>
        <begin position="26"/>
        <end position="43"/>
    </location>
</feature>
<keyword evidence="5 6" id="KW-0472">Membrane</keyword>
<dbReference type="InterPro" id="IPR051633">
    <property type="entry name" value="AceTr"/>
</dbReference>
<comment type="similarity">
    <text evidence="2">Belongs to the acetate uptake transporter (AceTr) (TC 2.A.96) family.</text>
</comment>
<sequence>MGGFATTLLSVSLAMMDFRGVSKQNIFVGDLCFVAFLGLLISAQWEMVRGNTFSYTVLSAYAFFYGGYGAAMTPALGIIDAYGGQTPEYHNALGLNIVYILIFLGLEPCLCFDAASSFVTAEDKPRLGTSLMTVAGVFAFVSSLLGYYCVLHYMCQETLPFRVPMGDTSRFLRPRSRAAIRDLPDSDTPKESLV</sequence>
<feature type="transmembrane region" description="Helical" evidence="6">
    <location>
        <begin position="97"/>
        <end position="119"/>
    </location>
</feature>
<accession>A0A9W9I355</accession>
<dbReference type="Pfam" id="PF01184">
    <property type="entry name" value="Gpr1_Fun34_YaaH"/>
    <property type="match status" value="1"/>
</dbReference>
<dbReference type="PANTHER" id="PTHR31123">
    <property type="entry name" value="ACCUMULATION OF DYADS PROTEIN 2-RELATED"/>
    <property type="match status" value="1"/>
</dbReference>
<reference evidence="7" key="2">
    <citation type="journal article" date="2023" name="IMA Fungus">
        <title>Comparative genomic study of the Penicillium genus elucidates a diverse pangenome and 15 lateral gene transfer events.</title>
        <authorList>
            <person name="Petersen C."/>
            <person name="Sorensen T."/>
            <person name="Nielsen M.R."/>
            <person name="Sondergaard T.E."/>
            <person name="Sorensen J.L."/>
            <person name="Fitzpatrick D.A."/>
            <person name="Frisvad J.C."/>
            <person name="Nielsen K.L."/>
        </authorList>
    </citation>
    <scope>NUCLEOTIDE SEQUENCE</scope>
    <source>
        <strain evidence="7">IBT 21917</strain>
    </source>
</reference>
<evidence type="ECO:0000256" key="2">
    <source>
        <dbReference type="ARBA" id="ARBA00005587"/>
    </source>
</evidence>
<reference evidence="7" key="1">
    <citation type="submission" date="2022-11" db="EMBL/GenBank/DDBJ databases">
        <authorList>
            <person name="Petersen C."/>
        </authorList>
    </citation>
    <scope>NUCLEOTIDE SEQUENCE</scope>
    <source>
        <strain evidence="7">IBT 21917</strain>
    </source>
</reference>
<evidence type="ECO:0000256" key="6">
    <source>
        <dbReference type="SAM" id="Phobius"/>
    </source>
</evidence>
<dbReference type="OrthoDB" id="3648309at2759"/>
<dbReference type="InterPro" id="IPR000791">
    <property type="entry name" value="Gpr1/Fun34/SatP-like"/>
</dbReference>
<evidence type="ECO:0000256" key="3">
    <source>
        <dbReference type="ARBA" id="ARBA00022692"/>
    </source>
</evidence>
<proteinExistence type="inferred from homology"/>
<evidence type="ECO:0000313" key="8">
    <source>
        <dbReference type="Proteomes" id="UP001146351"/>
    </source>
</evidence>
<comment type="subcellular location">
    <subcellularLocation>
        <location evidence="1">Membrane</location>
        <topology evidence="1">Multi-pass membrane protein</topology>
    </subcellularLocation>
</comment>
<dbReference type="PANTHER" id="PTHR31123:SF7">
    <property type="entry name" value="MARVEL DOMAIN-CONTAINING PROTEIN"/>
    <property type="match status" value="1"/>
</dbReference>
<dbReference type="GO" id="GO:0015123">
    <property type="term" value="F:acetate transmembrane transporter activity"/>
    <property type="evidence" value="ECO:0007669"/>
    <property type="project" value="TreeGrafter"/>
</dbReference>
<dbReference type="GO" id="GO:0005886">
    <property type="term" value="C:plasma membrane"/>
    <property type="evidence" value="ECO:0007669"/>
    <property type="project" value="TreeGrafter"/>
</dbReference>
<keyword evidence="3 6" id="KW-0812">Transmembrane</keyword>
<organism evidence="7 8">
    <name type="scientific">Penicillium capsulatum</name>
    <dbReference type="NCBI Taxonomy" id="69766"/>
    <lineage>
        <taxon>Eukaryota</taxon>
        <taxon>Fungi</taxon>
        <taxon>Dikarya</taxon>
        <taxon>Ascomycota</taxon>
        <taxon>Pezizomycotina</taxon>
        <taxon>Eurotiomycetes</taxon>
        <taxon>Eurotiomycetidae</taxon>
        <taxon>Eurotiales</taxon>
        <taxon>Aspergillaceae</taxon>
        <taxon>Penicillium</taxon>
    </lineage>
</organism>
<keyword evidence="4 6" id="KW-1133">Transmembrane helix</keyword>
<gene>
    <name evidence="7" type="ORF">N7492_007152</name>
</gene>